<dbReference type="InterPro" id="IPR001031">
    <property type="entry name" value="Thioesterase"/>
</dbReference>
<dbReference type="InterPro" id="IPR000873">
    <property type="entry name" value="AMP-dep_synth/lig_dom"/>
</dbReference>
<dbReference type="Pfam" id="PF00975">
    <property type="entry name" value="Thioesterase"/>
    <property type="match status" value="1"/>
</dbReference>
<keyword evidence="6" id="KW-1185">Reference proteome</keyword>
<dbReference type="Gene3D" id="3.30.559.30">
    <property type="entry name" value="Nonribosomal peptide synthetase, condensation domain"/>
    <property type="match status" value="1"/>
</dbReference>
<dbReference type="Proteomes" id="UP000535937">
    <property type="component" value="Unassembled WGS sequence"/>
</dbReference>
<reference evidence="5 6" key="1">
    <citation type="submission" date="2020-08" db="EMBL/GenBank/DDBJ databases">
        <title>Genomic Encyclopedia of Type Strains, Phase III (KMG-III): the genomes of soil and plant-associated and newly described type strains.</title>
        <authorList>
            <person name="Whitman W."/>
        </authorList>
    </citation>
    <scope>NUCLEOTIDE SEQUENCE [LARGE SCALE GENOMIC DNA]</scope>
    <source>
        <strain evidence="5 6">CECT 8799</strain>
    </source>
</reference>
<dbReference type="AlphaFoldDB" id="A0A7W4W846"/>
<dbReference type="PROSITE" id="PS00455">
    <property type="entry name" value="AMP_BINDING"/>
    <property type="match status" value="1"/>
</dbReference>
<dbReference type="InterPro" id="IPR029058">
    <property type="entry name" value="AB_hydrolase_fold"/>
</dbReference>
<evidence type="ECO:0000256" key="3">
    <source>
        <dbReference type="ARBA" id="ARBA00022553"/>
    </source>
</evidence>
<dbReference type="SUPFAM" id="SSF52777">
    <property type="entry name" value="CoA-dependent acyltransferases"/>
    <property type="match status" value="2"/>
</dbReference>
<evidence type="ECO:0000256" key="1">
    <source>
        <dbReference type="ARBA" id="ARBA00001957"/>
    </source>
</evidence>
<dbReference type="InterPro" id="IPR023213">
    <property type="entry name" value="CAT-like_dom_sf"/>
</dbReference>
<dbReference type="GO" id="GO:0044550">
    <property type="term" value="P:secondary metabolite biosynthetic process"/>
    <property type="evidence" value="ECO:0007669"/>
    <property type="project" value="TreeGrafter"/>
</dbReference>
<evidence type="ECO:0000259" key="4">
    <source>
        <dbReference type="PROSITE" id="PS50075"/>
    </source>
</evidence>
<comment type="caution">
    <text evidence="5">The sequence shown here is derived from an EMBL/GenBank/DDBJ whole genome shotgun (WGS) entry which is preliminary data.</text>
</comment>
<dbReference type="CDD" id="cd05930">
    <property type="entry name" value="A_NRPS"/>
    <property type="match status" value="1"/>
</dbReference>
<dbReference type="InterPro" id="IPR042099">
    <property type="entry name" value="ANL_N_sf"/>
</dbReference>
<dbReference type="GO" id="GO:0043041">
    <property type="term" value="P:amino acid activation for nonribosomal peptide biosynthetic process"/>
    <property type="evidence" value="ECO:0007669"/>
    <property type="project" value="TreeGrafter"/>
</dbReference>
<evidence type="ECO:0000313" key="5">
    <source>
        <dbReference type="EMBL" id="MBB3059229.1"/>
    </source>
</evidence>
<organism evidence="5 6">
    <name type="scientific">Microbulbifer rhizosphaerae</name>
    <dbReference type="NCBI Taxonomy" id="1562603"/>
    <lineage>
        <taxon>Bacteria</taxon>
        <taxon>Pseudomonadati</taxon>
        <taxon>Pseudomonadota</taxon>
        <taxon>Gammaproteobacteria</taxon>
        <taxon>Cellvibrionales</taxon>
        <taxon>Microbulbiferaceae</taxon>
        <taxon>Microbulbifer</taxon>
    </lineage>
</organism>
<gene>
    <name evidence="5" type="ORF">FHS09_000030</name>
</gene>
<dbReference type="GO" id="GO:0005737">
    <property type="term" value="C:cytoplasm"/>
    <property type="evidence" value="ECO:0007669"/>
    <property type="project" value="TreeGrafter"/>
</dbReference>
<dbReference type="Gene3D" id="3.30.559.10">
    <property type="entry name" value="Chloramphenicol acetyltransferase-like domain"/>
    <property type="match status" value="1"/>
</dbReference>
<dbReference type="FunFam" id="3.40.50.980:FF:000001">
    <property type="entry name" value="Non-ribosomal peptide synthetase"/>
    <property type="match status" value="1"/>
</dbReference>
<dbReference type="Gene3D" id="1.10.1200.10">
    <property type="entry name" value="ACP-like"/>
    <property type="match status" value="1"/>
</dbReference>
<dbReference type="GO" id="GO:0031177">
    <property type="term" value="F:phosphopantetheine binding"/>
    <property type="evidence" value="ECO:0007669"/>
    <property type="project" value="InterPro"/>
</dbReference>
<dbReference type="InterPro" id="IPR020845">
    <property type="entry name" value="AMP-binding_CS"/>
</dbReference>
<dbReference type="Pfam" id="PF00668">
    <property type="entry name" value="Condensation"/>
    <property type="match status" value="1"/>
</dbReference>
<dbReference type="InterPro" id="IPR020806">
    <property type="entry name" value="PKS_PP-bd"/>
</dbReference>
<dbReference type="Gene3D" id="3.40.50.1820">
    <property type="entry name" value="alpha/beta hydrolase"/>
    <property type="match status" value="1"/>
</dbReference>
<dbReference type="PROSITE" id="PS50075">
    <property type="entry name" value="CARRIER"/>
    <property type="match status" value="1"/>
</dbReference>
<comment type="cofactor">
    <cofactor evidence="1">
        <name>pantetheine 4'-phosphate</name>
        <dbReference type="ChEBI" id="CHEBI:47942"/>
    </cofactor>
</comment>
<dbReference type="SUPFAM" id="SSF56801">
    <property type="entry name" value="Acetyl-CoA synthetase-like"/>
    <property type="match status" value="1"/>
</dbReference>
<keyword evidence="3" id="KW-0597">Phosphoprotein</keyword>
<keyword evidence="2" id="KW-0596">Phosphopantetheine</keyword>
<dbReference type="PANTHER" id="PTHR45527:SF1">
    <property type="entry name" value="FATTY ACID SYNTHASE"/>
    <property type="match status" value="1"/>
</dbReference>
<dbReference type="InterPro" id="IPR001242">
    <property type="entry name" value="Condensation_dom"/>
</dbReference>
<dbReference type="Gene3D" id="3.40.50.12780">
    <property type="entry name" value="N-terminal domain of ligase-like"/>
    <property type="match status" value="1"/>
</dbReference>
<dbReference type="PROSITE" id="PS00012">
    <property type="entry name" value="PHOSPHOPANTETHEINE"/>
    <property type="match status" value="1"/>
</dbReference>
<dbReference type="Pfam" id="PF00501">
    <property type="entry name" value="AMP-binding"/>
    <property type="match status" value="1"/>
</dbReference>
<dbReference type="GO" id="GO:0072330">
    <property type="term" value="P:monocarboxylic acid biosynthetic process"/>
    <property type="evidence" value="ECO:0007669"/>
    <property type="project" value="UniProtKB-ARBA"/>
</dbReference>
<dbReference type="InterPro" id="IPR010071">
    <property type="entry name" value="AA_adenyl_dom"/>
</dbReference>
<dbReference type="InterPro" id="IPR036736">
    <property type="entry name" value="ACP-like_sf"/>
</dbReference>
<protein>
    <submittedName>
        <fullName evidence="5">Amino acid adenylation domain-containing protein</fullName>
    </submittedName>
</protein>
<proteinExistence type="predicted"/>
<evidence type="ECO:0000256" key="2">
    <source>
        <dbReference type="ARBA" id="ARBA00022450"/>
    </source>
</evidence>
<dbReference type="InterPro" id="IPR009081">
    <property type="entry name" value="PP-bd_ACP"/>
</dbReference>
<dbReference type="FunFam" id="1.10.1200.10:FF:000016">
    <property type="entry name" value="Non-ribosomal peptide synthase"/>
    <property type="match status" value="1"/>
</dbReference>
<dbReference type="InterPro" id="IPR045851">
    <property type="entry name" value="AMP-bd_C_sf"/>
</dbReference>
<accession>A0A7W4W846</accession>
<sequence>MNLDTGGDPLSPQQKALADPAALRWVWLDLGQGIDAASVESALRQLAARHEALRTRYRQPEGWSGLRQLVLEPGELRLDWRTGGAEEGVEPQVWRCRAEAAAADSRPDLVAWLYRDHRGGSRLLLGLPSLSVDDASLLGLRDELLDACARGAADTGEAPMQYREYVSWIRELQREDGETGEGAQFWRNQGLDRLPGGRLPEVYGSPGGEPGWVQCPLPAELQRRLADLTGEWDCAEPVPLLAAWIALLGRLTGRDGLQLGHCHDCREDYGELAGSLGLFDQLLPLACQLPERVALRGLVRELSAQLAELADWQEYASLPELLPLWRPSRQAGFRWRRQAHRRALQADTLDGGCELLLQAVCTDSGDGQLSLWFDTGLYREGQMRRLLARLLRLLELALERPGAPLAELDMLLDDEGSAALEPREPVGRAADIIVCFRASAAGHPRRAALRCGSREYSYRELDDTSDRVAAALQAAGAGPERIVALCLPRGPEALIAMLAALKAGAAYLPLDPQQPAARLQNILEDAQPAVLLAEDKGDCLAGPWKILDWPTAEGESAALRPVARLPEHLAYVLYTSGSTGRPKGVQVENAQLNHYCEAAIQALALPAGGHYGLVSSLVADLGNTVLFPAWVRGGCLHLLDRAAATDGRAFAAYQAEWPLDVLKIVPSHLEALIEGQDAAALLPRQRLVLGGESVGATLLRRLAGTDTACRIFNHYGPTETTVGVLWSELNPVGGDTALTSAIGGNRIHLLDGAGRPVPRGQAGELWVGGPGVTRGYLGNPEATAAAYIGNPFGAGRLYRTGDLALQESDGAIRVLGRRDNQIKLRGFRFELEEVERALCAAAGTDRAVALVDGEGDRAQLVALLAAPPDDGLAERLRSALARQLPDYMVPARILPVDTLPLGDNGKIDRGALAGLVRRAGSRTPVPPEGELERTILAVWRELLGREDIGVTDNFFDIGGHSLAAIKVVARLRERLQRALPTTLLFDAQTVRALAATIAGDPEPRRWQCYGEVPEGPAVVVLHAVSGHLLPLRPLIDALRGRVSLYGLAADSAVPDESDPDCLERLLEDYVAAVPESLRDTPLVLVGWSLAARLALLLSGKLQARGFRVQGLVLLDYDPGNTLQGAGDEAGQLLADLDHYCETRGIALPDGCRRSLAGQIAGCDYAAGAELALSRPDLLEALGGGVPANWIRERVAARWAFKKLMYAAPLPRVDVPLWVWACRGGPCNPEAWQPYSRRPVWGGVLESDHFSIPASAELHCQLLERLAESRFPVS</sequence>
<dbReference type="NCBIfam" id="TIGR01733">
    <property type="entry name" value="AA-adenyl-dom"/>
    <property type="match status" value="1"/>
</dbReference>
<dbReference type="GO" id="GO:0003824">
    <property type="term" value="F:catalytic activity"/>
    <property type="evidence" value="ECO:0007669"/>
    <property type="project" value="InterPro"/>
</dbReference>
<feature type="domain" description="Carrier" evidence="4">
    <location>
        <begin position="926"/>
        <end position="1001"/>
    </location>
</feature>
<evidence type="ECO:0000313" key="6">
    <source>
        <dbReference type="Proteomes" id="UP000535937"/>
    </source>
</evidence>
<dbReference type="EMBL" id="JACHWZ010000001">
    <property type="protein sequence ID" value="MBB3059229.1"/>
    <property type="molecule type" value="Genomic_DNA"/>
</dbReference>
<name>A0A7W4W846_9GAMM</name>
<dbReference type="SUPFAM" id="SSF53474">
    <property type="entry name" value="alpha/beta-Hydrolases"/>
    <property type="match status" value="1"/>
</dbReference>
<dbReference type="RefSeq" id="WP_183455525.1">
    <property type="nucleotide sequence ID" value="NZ_JACHWZ010000001.1"/>
</dbReference>
<dbReference type="Gene3D" id="3.30.300.30">
    <property type="match status" value="1"/>
</dbReference>
<dbReference type="SMART" id="SM00823">
    <property type="entry name" value="PKS_PP"/>
    <property type="match status" value="1"/>
</dbReference>
<dbReference type="PANTHER" id="PTHR45527">
    <property type="entry name" value="NONRIBOSOMAL PEPTIDE SYNTHETASE"/>
    <property type="match status" value="1"/>
</dbReference>
<dbReference type="InterPro" id="IPR006162">
    <property type="entry name" value="Ppantetheine_attach_site"/>
</dbReference>
<dbReference type="Pfam" id="PF00550">
    <property type="entry name" value="PP-binding"/>
    <property type="match status" value="1"/>
</dbReference>